<feature type="chain" id="PRO_5017180231" evidence="1">
    <location>
        <begin position="19"/>
        <end position="232"/>
    </location>
</feature>
<proteinExistence type="predicted"/>
<gene>
    <name evidence="2" type="ORF">BO80DRAFT_443003</name>
</gene>
<dbReference type="AlphaFoldDB" id="A0A395H6Q5"/>
<dbReference type="EMBL" id="KZ824428">
    <property type="protein sequence ID" value="RAL03330.1"/>
    <property type="molecule type" value="Genomic_DNA"/>
</dbReference>
<feature type="signal peptide" evidence="1">
    <location>
        <begin position="1"/>
        <end position="18"/>
    </location>
</feature>
<reference evidence="2 3" key="1">
    <citation type="submission" date="2018-02" db="EMBL/GenBank/DDBJ databases">
        <title>The genomes of Aspergillus section Nigri reveals drivers in fungal speciation.</title>
        <authorList>
            <consortium name="DOE Joint Genome Institute"/>
            <person name="Vesth T.C."/>
            <person name="Nybo J."/>
            <person name="Theobald S."/>
            <person name="Brandl J."/>
            <person name="Frisvad J.C."/>
            <person name="Nielsen K.F."/>
            <person name="Lyhne E.K."/>
            <person name="Kogle M.E."/>
            <person name="Kuo A."/>
            <person name="Riley R."/>
            <person name="Clum A."/>
            <person name="Nolan M."/>
            <person name="Lipzen A."/>
            <person name="Salamov A."/>
            <person name="Henrissat B."/>
            <person name="Wiebenga A."/>
            <person name="De vries R.P."/>
            <person name="Grigoriev I.V."/>
            <person name="Mortensen U.H."/>
            <person name="Andersen M.R."/>
            <person name="Baker S.E."/>
        </authorList>
    </citation>
    <scope>NUCLEOTIDE SEQUENCE [LARGE SCALE GENOMIC DNA]</scope>
    <source>
        <strain evidence="2 3">CBS 121593</strain>
    </source>
</reference>
<dbReference type="GeneID" id="37226177"/>
<evidence type="ECO:0000313" key="3">
    <source>
        <dbReference type="Proteomes" id="UP000249402"/>
    </source>
</evidence>
<dbReference type="RefSeq" id="XP_025577657.1">
    <property type="nucleotide sequence ID" value="XM_025721312.1"/>
</dbReference>
<dbReference type="Proteomes" id="UP000249402">
    <property type="component" value="Unassembled WGS sequence"/>
</dbReference>
<name>A0A395H6Q5_9EURO</name>
<evidence type="ECO:0000256" key="1">
    <source>
        <dbReference type="SAM" id="SignalP"/>
    </source>
</evidence>
<keyword evidence="1" id="KW-0732">Signal</keyword>
<accession>A0A395H6Q5</accession>
<dbReference type="OrthoDB" id="4508481at2759"/>
<organism evidence="2 3">
    <name type="scientific">Aspergillus ibericus CBS 121593</name>
    <dbReference type="NCBI Taxonomy" id="1448316"/>
    <lineage>
        <taxon>Eukaryota</taxon>
        <taxon>Fungi</taxon>
        <taxon>Dikarya</taxon>
        <taxon>Ascomycota</taxon>
        <taxon>Pezizomycotina</taxon>
        <taxon>Eurotiomycetes</taxon>
        <taxon>Eurotiomycetidae</taxon>
        <taxon>Eurotiales</taxon>
        <taxon>Aspergillaceae</taxon>
        <taxon>Aspergillus</taxon>
        <taxon>Aspergillus subgen. Circumdati</taxon>
    </lineage>
</organism>
<keyword evidence="3" id="KW-1185">Reference proteome</keyword>
<evidence type="ECO:0000313" key="2">
    <source>
        <dbReference type="EMBL" id="RAL03330.1"/>
    </source>
</evidence>
<sequence length="232" mass="25913">MHFLSTIAFLASATMTHAMVCTTGVTLSPNSTSDANPLFLVDSTGHVFHKYASNIGNATEAQMVAIEYLSAYDTDTEGNLWIVNNLTYGVAQLTADYRDYFGVDLDMSPSDNAYTLDEDRFQSLLSTVREDYSLQTEAQQWAAESKATHRALQEGSLVSRSLLESRFTRKPQGDVINTVHDQRSGTGQPLNMALFNMQQLSLFMFDIAVHNPEPHEAIQEMDTFEVLDFIFD</sequence>
<dbReference type="VEuPathDB" id="FungiDB:BO80DRAFT_443003"/>
<protein>
    <submittedName>
        <fullName evidence="2">Uncharacterized protein</fullName>
    </submittedName>
</protein>